<evidence type="ECO:0000256" key="3">
    <source>
        <dbReference type="SAM" id="MobiDB-lite"/>
    </source>
</evidence>
<dbReference type="Gene3D" id="3.40.50.300">
    <property type="entry name" value="P-loop containing nucleotide triphosphate hydrolases"/>
    <property type="match status" value="1"/>
</dbReference>
<feature type="compositionally biased region" description="Low complexity" evidence="3">
    <location>
        <begin position="842"/>
        <end position="854"/>
    </location>
</feature>
<dbReference type="SMART" id="SM00248">
    <property type="entry name" value="ANK"/>
    <property type="match status" value="5"/>
</dbReference>
<dbReference type="SUPFAM" id="SSF48403">
    <property type="entry name" value="Ankyrin repeat"/>
    <property type="match status" value="1"/>
</dbReference>
<dbReference type="EMBL" id="MU858045">
    <property type="protein sequence ID" value="KAK4220382.1"/>
    <property type="molecule type" value="Genomic_DNA"/>
</dbReference>
<reference evidence="6" key="2">
    <citation type="submission" date="2023-05" db="EMBL/GenBank/DDBJ databases">
        <authorList>
            <consortium name="Lawrence Berkeley National Laboratory"/>
            <person name="Steindorff A."/>
            <person name="Hensen N."/>
            <person name="Bonometti L."/>
            <person name="Westerberg I."/>
            <person name="Brannstrom I.O."/>
            <person name="Guillou S."/>
            <person name="Cros-Aarteil S."/>
            <person name="Calhoun S."/>
            <person name="Haridas S."/>
            <person name="Kuo A."/>
            <person name="Mondo S."/>
            <person name="Pangilinan J."/>
            <person name="Riley R."/>
            <person name="Labutti K."/>
            <person name="Andreopoulos B."/>
            <person name="Lipzen A."/>
            <person name="Chen C."/>
            <person name="Yanf M."/>
            <person name="Daum C."/>
            <person name="Ng V."/>
            <person name="Clum A."/>
            <person name="Ohm R."/>
            <person name="Martin F."/>
            <person name="Silar P."/>
            <person name="Natvig D."/>
            <person name="Lalanne C."/>
            <person name="Gautier V."/>
            <person name="Ament-Velasquez S.L."/>
            <person name="Kruys A."/>
            <person name="Hutchinson M.I."/>
            <person name="Powell A.J."/>
            <person name="Barry K."/>
            <person name="Miller A.N."/>
            <person name="Grigoriev I.V."/>
            <person name="Debuchy R."/>
            <person name="Gladieux P."/>
            <person name="Thoren M.H."/>
            <person name="Johannesson H."/>
        </authorList>
    </citation>
    <scope>NUCLEOTIDE SEQUENCE</scope>
    <source>
        <strain evidence="6">PSN293</strain>
    </source>
</reference>
<feature type="transmembrane region" description="Helical" evidence="4">
    <location>
        <begin position="1753"/>
        <end position="1773"/>
    </location>
</feature>
<comment type="caution">
    <text evidence="6">The sequence shown here is derived from an EMBL/GenBank/DDBJ whole genome shotgun (WGS) entry which is preliminary data.</text>
</comment>
<feature type="region of interest" description="Disordered" evidence="3">
    <location>
        <begin position="753"/>
        <end position="774"/>
    </location>
</feature>
<gene>
    <name evidence="6" type="ORF">QBC37DRAFT_394155</name>
</gene>
<feature type="compositionally biased region" description="Low complexity" evidence="3">
    <location>
        <begin position="1657"/>
        <end position="1666"/>
    </location>
</feature>
<dbReference type="PANTHER" id="PTHR10039">
    <property type="entry name" value="AMELOGENIN"/>
    <property type="match status" value="1"/>
</dbReference>
<accession>A0AAN6YPD0</accession>
<dbReference type="Pfam" id="PF00023">
    <property type="entry name" value="Ank"/>
    <property type="match status" value="1"/>
</dbReference>
<dbReference type="InterPro" id="IPR036770">
    <property type="entry name" value="Ankyrin_rpt-contain_sf"/>
</dbReference>
<feature type="region of interest" description="Disordered" evidence="3">
    <location>
        <begin position="1279"/>
        <end position="1310"/>
    </location>
</feature>
<evidence type="ECO:0000256" key="4">
    <source>
        <dbReference type="SAM" id="Phobius"/>
    </source>
</evidence>
<reference evidence="6" key="1">
    <citation type="journal article" date="2023" name="Mol. Phylogenet. Evol.">
        <title>Genome-scale phylogeny and comparative genomics of the fungal order Sordariales.</title>
        <authorList>
            <person name="Hensen N."/>
            <person name="Bonometti L."/>
            <person name="Westerberg I."/>
            <person name="Brannstrom I.O."/>
            <person name="Guillou S."/>
            <person name="Cros-Aarteil S."/>
            <person name="Calhoun S."/>
            <person name="Haridas S."/>
            <person name="Kuo A."/>
            <person name="Mondo S."/>
            <person name="Pangilinan J."/>
            <person name="Riley R."/>
            <person name="LaButti K."/>
            <person name="Andreopoulos B."/>
            <person name="Lipzen A."/>
            <person name="Chen C."/>
            <person name="Yan M."/>
            <person name="Daum C."/>
            <person name="Ng V."/>
            <person name="Clum A."/>
            <person name="Steindorff A."/>
            <person name="Ohm R.A."/>
            <person name="Martin F."/>
            <person name="Silar P."/>
            <person name="Natvig D.O."/>
            <person name="Lalanne C."/>
            <person name="Gautier V."/>
            <person name="Ament-Velasquez S.L."/>
            <person name="Kruys A."/>
            <person name="Hutchinson M.I."/>
            <person name="Powell A.J."/>
            <person name="Barry K."/>
            <person name="Miller A.N."/>
            <person name="Grigoriev I.V."/>
            <person name="Debuchy R."/>
            <person name="Gladieux P."/>
            <person name="Hiltunen Thoren M."/>
            <person name="Johannesson H."/>
        </authorList>
    </citation>
    <scope>NUCLEOTIDE SEQUENCE</scope>
    <source>
        <strain evidence="6">PSN293</strain>
    </source>
</reference>
<dbReference type="InterPro" id="IPR002110">
    <property type="entry name" value="Ankyrin_rpt"/>
</dbReference>
<feature type="compositionally biased region" description="Low complexity" evidence="3">
    <location>
        <begin position="756"/>
        <end position="774"/>
    </location>
</feature>
<evidence type="ECO:0000256" key="2">
    <source>
        <dbReference type="PROSITE-ProRule" id="PRU00023"/>
    </source>
</evidence>
<dbReference type="InterPro" id="IPR056884">
    <property type="entry name" value="NPHP3-like_N"/>
</dbReference>
<keyword evidence="4" id="KW-1133">Transmembrane helix</keyword>
<keyword evidence="4" id="KW-0812">Transmembrane</keyword>
<feature type="repeat" description="ANK" evidence="2">
    <location>
        <begin position="661"/>
        <end position="693"/>
    </location>
</feature>
<evidence type="ECO:0000259" key="5">
    <source>
        <dbReference type="Pfam" id="PF24883"/>
    </source>
</evidence>
<feature type="region of interest" description="Disordered" evidence="3">
    <location>
        <begin position="841"/>
        <end position="861"/>
    </location>
</feature>
<evidence type="ECO:0000313" key="6">
    <source>
        <dbReference type="EMBL" id="KAK4220382.1"/>
    </source>
</evidence>
<dbReference type="PANTHER" id="PTHR10039:SF15">
    <property type="entry name" value="NACHT DOMAIN-CONTAINING PROTEIN"/>
    <property type="match status" value="1"/>
</dbReference>
<dbReference type="Gene3D" id="3.40.50.1820">
    <property type="entry name" value="alpha/beta hydrolase"/>
    <property type="match status" value="1"/>
</dbReference>
<keyword evidence="2" id="KW-0040">ANK repeat</keyword>
<feature type="repeat" description="ANK" evidence="2">
    <location>
        <begin position="591"/>
        <end position="627"/>
    </location>
</feature>
<proteinExistence type="predicted"/>
<evidence type="ECO:0000256" key="1">
    <source>
        <dbReference type="ARBA" id="ARBA00022737"/>
    </source>
</evidence>
<feature type="compositionally biased region" description="Polar residues" evidence="3">
    <location>
        <begin position="1279"/>
        <end position="1302"/>
    </location>
</feature>
<organism evidence="6 7">
    <name type="scientific">Rhypophila decipiens</name>
    <dbReference type="NCBI Taxonomy" id="261697"/>
    <lineage>
        <taxon>Eukaryota</taxon>
        <taxon>Fungi</taxon>
        <taxon>Dikarya</taxon>
        <taxon>Ascomycota</taxon>
        <taxon>Pezizomycotina</taxon>
        <taxon>Sordariomycetes</taxon>
        <taxon>Sordariomycetidae</taxon>
        <taxon>Sordariales</taxon>
        <taxon>Naviculisporaceae</taxon>
        <taxon>Rhypophila</taxon>
    </lineage>
</organism>
<evidence type="ECO:0000313" key="7">
    <source>
        <dbReference type="Proteomes" id="UP001301769"/>
    </source>
</evidence>
<name>A0AAN6YPD0_9PEZI</name>
<keyword evidence="7" id="KW-1185">Reference proteome</keyword>
<feature type="repeat" description="ANK" evidence="2">
    <location>
        <begin position="628"/>
        <end position="660"/>
    </location>
</feature>
<dbReference type="Pfam" id="PF12796">
    <property type="entry name" value="Ank_2"/>
    <property type="match status" value="1"/>
</dbReference>
<sequence length="2121" mass="237020">MSGPVTFQSSPNYGEPVTSDDEDLKGLGSQFGGVIWSKGNEGKRRRVERLLRWLDTDSELRDEIKQKRYSQMRQPGTGKWLLESPEFQNWMATPESSTLWCHGILGAGKTVMTSMVIETLRSKFAMDEETAIAFRYLGVDGHRDSLTEVLTEVIKKIILSERGNSLPGRWDELLNEPPNGDESLVEMLCWILNSRYQTVFVLLDGLDALGSDEKKKLLAYFEHVDQRSGSIIKLLLTSRDTGRDVLENGRSFTRVAIRASDYDITLYVNSHIRSDLPFIAKEPALQDHIKDTTVKLADGMFLIASLAMQSLAQQRTREDVKHALDSLAPNRFRGLDNIYDQMFERVSGTADGPHHRILQQALSWLLLAFRPLSTAELCYALCRGDTLDSYPFLSLVFSNEPCIVEDDKEGKLDLMHPTAKEYLWRVHPTLCKPKVEAELLDTCVCYLARPEFSGGPCPSQVEFTERLEMFPFYSYAAKYWGHHALRPAVASLGVTDSTRSFLKCPAQVAAAGQALRGRFTPWRPTALHLSSYLGIVNIVRLLLTDDEFCQSPDQKDDFDRTPLAWAARNCHIDVMTLLLQHGAYIDARDKNGLTALEYAIEQPEHECARKTTRFLVDLGADVNSQDEFGGFPLSKTCRIGNIGIAELLLQRGAHVSLRDSNGRSALWQAARMGRSALVKLLIRRGADLAVEDNWGGTAVLAAIQSGSAPVLQQLLDAGAVIKNFGDLLKEAKKRNSYDCDRILLRLETRDSDSEISDTSSDFPSSAPAPVADPDNLIDDPALNAGAVERTRSVLPKTLKDFALKIGYEPQDDDAKKIMYIVHKYKREIIDAFENECLRKGNQLSRQQQSPPRSLTEYSDDGPLESIDTREKVLLWREKVIPDLTEGHATEGAPSPERDTKDEVGGVADYLNLTTETPAYNCLVGYLRRELYLTCSEAYVMAEVGTRIAASLPQSQKVTWRRAATSHRMVFELDWDPQAFVWDQEIDEECGNAVAMAVTITGCTDDAQALSCSQYLAQTWPGAGPELLELIRGAVRDGTSRRTSLSHGARLEARIMGAKLIIEASGVRPALVELGEQLAWLGATLQSSPSADGTRVFCCRPRIKQRKLSIPPSPFVHWRFHFDLSEMPRKSDTSGNQDQNGHCWFGLFRRPVTVQGYPIRRKPRESTGLEIGLGLAAELVQAPGAALFDGRVVLKGFCAILVLIEQLQDTLFWHLVLNENQKPISYGDPKIERLNTKRVVDGASMLPGLEKGRHVVGWCSRAKNLAASLAQQAKYSQTTTSSIPDSISQTTRTDLVTSKSDTSLAKRDKGEPYGNPLDGFYRDRIAEMAEIFFVFYDTEEERGWLIEGAAALLHIVRTSLQFDQDPLINQTFANQFTFKMTEYNETIEPILGTRAASVLSYKVNTELPLFSSNGPAVILRKRVEVICEMLVLALNMQLAINRRGDQIENFLQGYDFRDIAMNNRNYWSSGQVRAVQLNSAPERRPTWLHLTRRLNAPILFGRGFGDLIRPEDTKGLCKAWHTLPKGLGYLAVLGSDLNVILERRGGGRDAVPWRVAEDVYWYDPGCIFEVCPATQQRWYSFPKGSKQIYHGYSEDDRCQIAQVLIPNSSGLTHDPKLPANKPARDRLDRKCAVVFGPQKDPSHQEQVFAGSTPDIRVSSSMSRASMTSHERGRNRSKFGGASALLESWQSYELSHMADDTFSHMSTSGHGVSTLSAPTTASSLTSHPSVGYFYMSIGILTAIAAFCWNSSFYGLITSLSVLTMLLWGKFVFGVSPGSSWKGWLARRAFFCLLLAWCGLLSPFHILWTPLELWIKYEVHPPFNPYQTIFTPQGSIDIEYVPTLLLHVLHMNRPQYLPPILTSIFAIHGLGSNPNSAWRYRGPGHGRSVDWLTEILPRQEGCPQIRITLLNHQTRWDSRTPQVDFNAHARSMLSHVERINQGKRPIIFLAHSFGGLLLKQLLIDASTESRDTAKMTKDILFLGVPHHGSRYSLLARLMACTAYWRGSSTALLQFVAQGNKELKKLDDKFARIYAGRSGHKSNVGTEPYIANLIEMVPEGFGKVSLSPTVDLEGGELTYGKQSILGTDHRGLNKYPSAEDPCFREFFVHFIASCHHAWEIGGGGG</sequence>
<dbReference type="Pfam" id="PF24883">
    <property type="entry name" value="NPHP3_N"/>
    <property type="match status" value="1"/>
</dbReference>
<protein>
    <recommendedName>
        <fullName evidence="5">Nephrocystin 3-like N-terminal domain-containing protein</fullName>
    </recommendedName>
</protein>
<feature type="domain" description="Nephrocystin 3-like N-terminal" evidence="5">
    <location>
        <begin position="76"/>
        <end position="239"/>
    </location>
</feature>
<feature type="transmembrane region" description="Helical" evidence="4">
    <location>
        <begin position="1785"/>
        <end position="1805"/>
    </location>
</feature>
<keyword evidence="4" id="KW-0472">Membrane</keyword>
<feature type="region of interest" description="Disordered" evidence="3">
    <location>
        <begin position="1640"/>
        <end position="1675"/>
    </location>
</feature>
<dbReference type="Gene3D" id="1.25.40.20">
    <property type="entry name" value="Ankyrin repeat-containing domain"/>
    <property type="match status" value="2"/>
</dbReference>
<dbReference type="PROSITE" id="PS50297">
    <property type="entry name" value="ANK_REP_REGION"/>
    <property type="match status" value="3"/>
</dbReference>
<feature type="compositionally biased region" description="Polar residues" evidence="3">
    <location>
        <begin position="1"/>
        <end position="12"/>
    </location>
</feature>
<dbReference type="SUPFAM" id="SSF52540">
    <property type="entry name" value="P-loop containing nucleoside triphosphate hydrolases"/>
    <property type="match status" value="1"/>
</dbReference>
<dbReference type="SUPFAM" id="SSF53474">
    <property type="entry name" value="alpha/beta-Hydrolases"/>
    <property type="match status" value="1"/>
</dbReference>
<dbReference type="InterPro" id="IPR029058">
    <property type="entry name" value="AB_hydrolase_fold"/>
</dbReference>
<feature type="repeat" description="ANK" evidence="2">
    <location>
        <begin position="558"/>
        <end position="590"/>
    </location>
</feature>
<dbReference type="InterPro" id="IPR027417">
    <property type="entry name" value="P-loop_NTPase"/>
</dbReference>
<feature type="region of interest" description="Disordered" evidence="3">
    <location>
        <begin position="1"/>
        <end position="25"/>
    </location>
</feature>
<dbReference type="PROSITE" id="PS50088">
    <property type="entry name" value="ANK_REPEAT"/>
    <property type="match status" value="4"/>
</dbReference>
<dbReference type="Proteomes" id="UP001301769">
    <property type="component" value="Unassembled WGS sequence"/>
</dbReference>
<keyword evidence="1" id="KW-0677">Repeat</keyword>